<evidence type="ECO:0000256" key="3">
    <source>
        <dbReference type="ARBA" id="ARBA00023004"/>
    </source>
</evidence>
<dbReference type="PROSITE" id="PS00198">
    <property type="entry name" value="4FE4S_FER_1"/>
    <property type="match status" value="1"/>
</dbReference>
<dbReference type="GO" id="GO:0051539">
    <property type="term" value="F:4 iron, 4 sulfur cluster binding"/>
    <property type="evidence" value="ECO:0007669"/>
    <property type="project" value="UniProtKB-KW"/>
</dbReference>
<gene>
    <name evidence="6" type="ORF">EVJ46_04230</name>
</gene>
<dbReference type="Gene3D" id="3.30.70.20">
    <property type="match status" value="1"/>
</dbReference>
<dbReference type="InterPro" id="IPR017900">
    <property type="entry name" value="4Fe4S_Fe_S_CS"/>
</dbReference>
<feature type="domain" description="4Fe-4S ferredoxin-type" evidence="5">
    <location>
        <begin position="1"/>
        <end position="29"/>
    </location>
</feature>
<comment type="caution">
    <text evidence="6">The sequence shown here is derived from an EMBL/GenBank/DDBJ whole genome shotgun (WGS) entry which is preliminary data.</text>
</comment>
<sequence length="87" mass="9565">MAIIITDECIACGVCVPECPNDAITEGDIYVIAPDLCTECHGFYDSPQCASVCPVDCCIPDDNHKETKEQLEAKAKKIHPDKTDFKF</sequence>
<keyword evidence="4" id="KW-0411">Iron-sulfur</keyword>
<organism evidence="6 7">
    <name type="scientific">Acididesulfobacter guangdongensis</name>
    <dbReference type="NCBI Taxonomy" id="2597225"/>
    <lineage>
        <taxon>Bacteria</taxon>
        <taxon>Deltaproteobacteria</taxon>
        <taxon>Candidatus Acidulodesulfobacterales</taxon>
        <taxon>Candidatus Acididesulfobacter</taxon>
    </lineage>
</organism>
<evidence type="ECO:0000256" key="1">
    <source>
        <dbReference type="ARBA" id="ARBA00022485"/>
    </source>
</evidence>
<dbReference type="Proteomes" id="UP000316562">
    <property type="component" value="Unassembled WGS sequence"/>
</dbReference>
<dbReference type="AlphaFoldDB" id="A0A519BG65"/>
<evidence type="ECO:0000256" key="4">
    <source>
        <dbReference type="ARBA" id="ARBA00023014"/>
    </source>
</evidence>
<dbReference type="InterPro" id="IPR050157">
    <property type="entry name" value="PSI_iron-sulfur_center"/>
</dbReference>
<accession>A0A519BG65</accession>
<reference evidence="6 7" key="1">
    <citation type="journal article" date="2019" name="ISME J.">
        <title>Insights into ecological role of a new deltaproteobacterial order Candidatus Acidulodesulfobacterales by metagenomics and metatranscriptomics.</title>
        <authorList>
            <person name="Tan S."/>
            <person name="Liu J."/>
            <person name="Fang Y."/>
            <person name="Hedlund B.P."/>
            <person name="Lian Z.H."/>
            <person name="Huang L.Y."/>
            <person name="Li J.T."/>
            <person name="Huang L.N."/>
            <person name="Li W.J."/>
            <person name="Jiang H.C."/>
            <person name="Dong H.L."/>
            <person name="Shu W.S."/>
        </authorList>
    </citation>
    <scope>NUCLEOTIDE SEQUENCE [LARGE SCALE GENOMIC DNA]</scope>
    <source>
        <strain evidence="6">AP2</strain>
    </source>
</reference>
<proteinExistence type="predicted"/>
<dbReference type="InterPro" id="IPR017896">
    <property type="entry name" value="4Fe4S_Fe-S-bd"/>
</dbReference>
<dbReference type="NCBIfam" id="NF033683">
    <property type="entry name" value="di_4Fe-4S_YfhL"/>
    <property type="match status" value="1"/>
</dbReference>
<dbReference type="InterPro" id="IPR047927">
    <property type="entry name" value="YfhL-like"/>
</dbReference>
<dbReference type="PROSITE" id="PS51379">
    <property type="entry name" value="4FE4S_FER_2"/>
    <property type="match status" value="1"/>
</dbReference>
<keyword evidence="2" id="KW-0479">Metal-binding</keyword>
<evidence type="ECO:0000313" key="7">
    <source>
        <dbReference type="Proteomes" id="UP000316562"/>
    </source>
</evidence>
<keyword evidence="1" id="KW-0004">4Fe-4S</keyword>
<dbReference type="GO" id="GO:0046872">
    <property type="term" value="F:metal ion binding"/>
    <property type="evidence" value="ECO:0007669"/>
    <property type="project" value="UniProtKB-KW"/>
</dbReference>
<dbReference type="GO" id="GO:0005737">
    <property type="term" value="C:cytoplasm"/>
    <property type="evidence" value="ECO:0007669"/>
    <property type="project" value="TreeGrafter"/>
</dbReference>
<name>A0A519BG65_ACIG2</name>
<evidence type="ECO:0000259" key="5">
    <source>
        <dbReference type="PROSITE" id="PS51379"/>
    </source>
</evidence>
<dbReference type="EMBL" id="SGBC01000002">
    <property type="protein sequence ID" value="RZD16249.1"/>
    <property type="molecule type" value="Genomic_DNA"/>
</dbReference>
<dbReference type="PANTHER" id="PTHR24960">
    <property type="entry name" value="PHOTOSYSTEM I IRON-SULFUR CENTER-RELATED"/>
    <property type="match status" value="1"/>
</dbReference>
<evidence type="ECO:0000256" key="2">
    <source>
        <dbReference type="ARBA" id="ARBA00022723"/>
    </source>
</evidence>
<dbReference type="PANTHER" id="PTHR24960:SF79">
    <property type="entry name" value="PHOTOSYSTEM I IRON-SULFUR CENTER"/>
    <property type="match status" value="1"/>
</dbReference>
<protein>
    <submittedName>
        <fullName evidence="6">YfhL family 4Fe-4S dicluster ferredoxin</fullName>
    </submittedName>
</protein>
<dbReference type="SUPFAM" id="SSF54862">
    <property type="entry name" value="4Fe-4S ferredoxins"/>
    <property type="match status" value="1"/>
</dbReference>
<evidence type="ECO:0000313" key="6">
    <source>
        <dbReference type="EMBL" id="RZD16249.1"/>
    </source>
</evidence>
<keyword evidence="3" id="KW-0408">Iron</keyword>
<dbReference type="Pfam" id="PF00037">
    <property type="entry name" value="Fer4"/>
    <property type="match status" value="1"/>
</dbReference>